<dbReference type="EMBL" id="PEWA01000008">
    <property type="protein sequence ID" value="PIU73767.1"/>
    <property type="molecule type" value="Genomic_DNA"/>
</dbReference>
<keyword evidence="1" id="KW-0472">Membrane</keyword>
<reference evidence="3" key="1">
    <citation type="submission" date="2017-09" db="EMBL/GenBank/DDBJ databases">
        <title>Depth-based differentiation of microbial function through sediment-hosted aquifers and enrichment of novel symbionts in the deep terrestrial subsurface.</title>
        <authorList>
            <person name="Probst A.J."/>
            <person name="Ladd B."/>
            <person name="Jarett J.K."/>
            <person name="Geller-Mcgrath D.E."/>
            <person name="Sieber C.M.K."/>
            <person name="Emerson J.B."/>
            <person name="Anantharaman K."/>
            <person name="Thomas B.C."/>
            <person name="Malmstrom R."/>
            <person name="Stieglmeier M."/>
            <person name="Klingl A."/>
            <person name="Woyke T."/>
            <person name="Ryan C.M."/>
            <person name="Banfield J.F."/>
        </authorList>
    </citation>
    <scope>NUCLEOTIDE SEQUENCE [LARGE SCALE GENOMIC DNA]</scope>
</reference>
<proteinExistence type="predicted"/>
<comment type="caution">
    <text evidence="2">The sequence shown here is derived from an EMBL/GenBank/DDBJ whole genome shotgun (WGS) entry which is preliminary data.</text>
</comment>
<name>A0A2M7AT24_9BACT</name>
<dbReference type="Gene3D" id="2.60.40.10">
    <property type="entry name" value="Immunoglobulins"/>
    <property type="match status" value="1"/>
</dbReference>
<evidence type="ECO:0000313" key="3">
    <source>
        <dbReference type="Proteomes" id="UP000231407"/>
    </source>
</evidence>
<protein>
    <recommendedName>
        <fullName evidence="4">Bacterial Ig domain-containing protein</fullName>
    </recommendedName>
</protein>
<sequence length="144" mass="15145">MLKGFILAIIFGSIVGFGVSNILVTVNPQKIITGIPTPTPISTSNSIVTTPVISTPSLTIEYPQNESIVETANITLKGNTAGSSFVLISTANDSYQTVADNSGSFLVDLSLNLGVNLLNIKSISPDDIENSLELLVTYSTAKLE</sequence>
<keyword evidence="1" id="KW-1133">Transmembrane helix</keyword>
<keyword evidence="1" id="KW-0812">Transmembrane</keyword>
<evidence type="ECO:0000313" key="2">
    <source>
        <dbReference type="EMBL" id="PIU73767.1"/>
    </source>
</evidence>
<feature type="transmembrane region" description="Helical" evidence="1">
    <location>
        <begin position="6"/>
        <end position="26"/>
    </location>
</feature>
<evidence type="ECO:0000256" key="1">
    <source>
        <dbReference type="SAM" id="Phobius"/>
    </source>
</evidence>
<accession>A0A2M7AT24</accession>
<dbReference type="AlphaFoldDB" id="A0A2M7AT24"/>
<gene>
    <name evidence="2" type="ORF">COS78_00500</name>
</gene>
<dbReference type="Proteomes" id="UP000231407">
    <property type="component" value="Unassembled WGS sequence"/>
</dbReference>
<dbReference type="InterPro" id="IPR013783">
    <property type="entry name" value="Ig-like_fold"/>
</dbReference>
<organism evidence="2 3">
    <name type="scientific">Candidatus Shapirobacteria bacterium CG06_land_8_20_14_3_00_40_12</name>
    <dbReference type="NCBI Taxonomy" id="1974881"/>
    <lineage>
        <taxon>Bacteria</taxon>
        <taxon>Candidatus Shapironibacteriota</taxon>
    </lineage>
</organism>
<evidence type="ECO:0008006" key="4">
    <source>
        <dbReference type="Google" id="ProtNLM"/>
    </source>
</evidence>